<dbReference type="GO" id="GO:0015627">
    <property type="term" value="C:type II protein secretion system complex"/>
    <property type="evidence" value="ECO:0007669"/>
    <property type="project" value="InterPro"/>
</dbReference>
<accession>A0A6S6YV76</accession>
<keyword evidence="12" id="KW-1185">Reference proteome</keyword>
<protein>
    <recommendedName>
        <fullName evidence="3">Type II secretion system protein J</fullName>
    </recommendedName>
</protein>
<dbReference type="AlphaFoldDB" id="A0A6S6YV76"/>
<organism evidence="11 12">
    <name type="scientific">Achromobacter pestifer</name>
    <dbReference type="NCBI Taxonomy" id="1353889"/>
    <lineage>
        <taxon>Bacteria</taxon>
        <taxon>Pseudomonadati</taxon>
        <taxon>Pseudomonadota</taxon>
        <taxon>Betaproteobacteria</taxon>
        <taxon>Burkholderiales</taxon>
        <taxon>Alcaligenaceae</taxon>
        <taxon>Achromobacter</taxon>
    </lineage>
</organism>
<keyword evidence="7 10" id="KW-0812">Transmembrane</keyword>
<evidence type="ECO:0000256" key="5">
    <source>
        <dbReference type="ARBA" id="ARBA00022481"/>
    </source>
</evidence>
<evidence type="ECO:0000256" key="2">
    <source>
        <dbReference type="ARBA" id="ARBA00011084"/>
    </source>
</evidence>
<evidence type="ECO:0000256" key="6">
    <source>
        <dbReference type="ARBA" id="ARBA00022519"/>
    </source>
</evidence>
<dbReference type="InterPro" id="IPR012902">
    <property type="entry name" value="N_methyl_site"/>
</dbReference>
<dbReference type="InterPro" id="IPR051621">
    <property type="entry name" value="T2SS_protein_J"/>
</dbReference>
<evidence type="ECO:0000256" key="10">
    <source>
        <dbReference type="SAM" id="Phobius"/>
    </source>
</evidence>
<name>A0A6S6YV76_9BURK</name>
<dbReference type="Pfam" id="PF11612">
    <property type="entry name" value="T2SSJ"/>
    <property type="match status" value="1"/>
</dbReference>
<evidence type="ECO:0000313" key="11">
    <source>
        <dbReference type="EMBL" id="CAB3647134.1"/>
    </source>
</evidence>
<gene>
    <name evidence="11" type="ORF">LMG3431_02543</name>
</gene>
<dbReference type="Pfam" id="PF07963">
    <property type="entry name" value="N_methyl"/>
    <property type="match status" value="1"/>
</dbReference>
<comment type="similarity">
    <text evidence="2">Belongs to the GSP J family.</text>
</comment>
<dbReference type="Proteomes" id="UP000494108">
    <property type="component" value="Unassembled WGS sequence"/>
</dbReference>
<keyword evidence="9 10" id="KW-0472">Membrane</keyword>
<dbReference type="InterPro" id="IPR045584">
    <property type="entry name" value="Pilin-like"/>
</dbReference>
<dbReference type="PROSITE" id="PS00409">
    <property type="entry name" value="PROKAR_NTER_METHYL"/>
    <property type="match status" value="1"/>
</dbReference>
<sequence length="232" mass="25529">MKRTNRLGEQRSQSGFTLIEVMIAIVIMAVISILAWRGLDSMSRANTQLQVRTEETARLMRTLQQIERDLTWRTTVELPSAALDVAPQDEEGTTAQTPGGVRPPLPIALLPMGMEVRRSSQASFLIELVRAAPAAPGRWQRVQWWLQSGTLYRAAGPAVSGYPFPAPQPADRVAVLEGIASFEVRAWEPEQGWRRLPAAGQARTPASGLEVVLGVRPSTGPAMQYRRVVPLN</sequence>
<dbReference type="InterPro" id="IPR010055">
    <property type="entry name" value="T2SS_protein-GspJ"/>
</dbReference>
<keyword evidence="4" id="KW-1003">Cell membrane</keyword>
<keyword evidence="6" id="KW-0997">Cell inner membrane</keyword>
<evidence type="ECO:0000256" key="7">
    <source>
        <dbReference type="ARBA" id="ARBA00022692"/>
    </source>
</evidence>
<proteinExistence type="inferred from homology"/>
<dbReference type="SUPFAM" id="SSF54523">
    <property type="entry name" value="Pili subunits"/>
    <property type="match status" value="2"/>
</dbReference>
<evidence type="ECO:0000256" key="1">
    <source>
        <dbReference type="ARBA" id="ARBA00004377"/>
    </source>
</evidence>
<dbReference type="RefSeq" id="WP_175174850.1">
    <property type="nucleotide sequence ID" value="NZ_CADIJX010000003.1"/>
</dbReference>
<feature type="transmembrane region" description="Helical" evidence="10">
    <location>
        <begin position="21"/>
        <end position="39"/>
    </location>
</feature>
<keyword evidence="5" id="KW-0488">Methylation</keyword>
<dbReference type="PANTHER" id="PTHR39583:SF2">
    <property type="entry name" value="TYPE II SECRETION SYSTEM PROTEIN J"/>
    <property type="match status" value="1"/>
</dbReference>
<evidence type="ECO:0000256" key="9">
    <source>
        <dbReference type="ARBA" id="ARBA00023136"/>
    </source>
</evidence>
<evidence type="ECO:0000313" key="12">
    <source>
        <dbReference type="Proteomes" id="UP000494108"/>
    </source>
</evidence>
<reference evidence="11 12" key="1">
    <citation type="submission" date="2020-04" db="EMBL/GenBank/DDBJ databases">
        <authorList>
            <person name="De Canck E."/>
        </authorList>
    </citation>
    <scope>NUCLEOTIDE SEQUENCE [LARGE SCALE GENOMIC DNA]</scope>
    <source>
        <strain evidence="11 12">LMG 3431</strain>
    </source>
</reference>
<dbReference type="GO" id="GO:0015628">
    <property type="term" value="P:protein secretion by the type II secretion system"/>
    <property type="evidence" value="ECO:0007669"/>
    <property type="project" value="InterPro"/>
</dbReference>
<dbReference type="PANTHER" id="PTHR39583">
    <property type="entry name" value="TYPE II SECRETION SYSTEM PROTEIN J-RELATED"/>
    <property type="match status" value="1"/>
</dbReference>
<evidence type="ECO:0000256" key="8">
    <source>
        <dbReference type="ARBA" id="ARBA00022989"/>
    </source>
</evidence>
<comment type="subcellular location">
    <subcellularLocation>
        <location evidence="1">Cell inner membrane</location>
        <topology evidence="1">Single-pass membrane protein</topology>
    </subcellularLocation>
</comment>
<keyword evidence="8 10" id="KW-1133">Transmembrane helix</keyword>
<dbReference type="EMBL" id="CADIJX010000003">
    <property type="protein sequence ID" value="CAB3647134.1"/>
    <property type="molecule type" value="Genomic_DNA"/>
</dbReference>
<dbReference type="GO" id="GO:0005886">
    <property type="term" value="C:plasma membrane"/>
    <property type="evidence" value="ECO:0007669"/>
    <property type="project" value="UniProtKB-SubCell"/>
</dbReference>
<evidence type="ECO:0000256" key="4">
    <source>
        <dbReference type="ARBA" id="ARBA00022475"/>
    </source>
</evidence>
<dbReference type="NCBIfam" id="TIGR02532">
    <property type="entry name" value="IV_pilin_GFxxxE"/>
    <property type="match status" value="1"/>
</dbReference>
<evidence type="ECO:0000256" key="3">
    <source>
        <dbReference type="ARBA" id="ARBA00021539"/>
    </source>
</evidence>